<accession>A0ABW4BER6</accession>
<comment type="catalytic activity">
    <reaction evidence="1 3">
        <text>a uridine in RNA = a pseudouridine in RNA</text>
        <dbReference type="Rhea" id="RHEA:48348"/>
        <dbReference type="Rhea" id="RHEA-COMP:12068"/>
        <dbReference type="Rhea" id="RHEA-COMP:12069"/>
        <dbReference type="ChEBI" id="CHEBI:65314"/>
        <dbReference type="ChEBI" id="CHEBI:65315"/>
    </reaction>
</comment>
<dbReference type="RefSeq" id="WP_204118818.1">
    <property type="nucleotide sequence ID" value="NZ_BOLV01000008.1"/>
</dbReference>
<comment type="function">
    <text evidence="3">Responsible for synthesis of pseudouridine from uracil.</text>
</comment>
<comment type="caution">
    <text evidence="5">The sequence shown here is derived from an EMBL/GenBank/DDBJ whole genome shotgun (WGS) entry which is preliminary data.</text>
</comment>
<dbReference type="CDD" id="cd02869">
    <property type="entry name" value="PseudoU_synth_RluA_like"/>
    <property type="match status" value="1"/>
</dbReference>
<sequence>MRFKWTYEGPRNTLQHFLIQQGFSLAQLKKLKFHGGFVFVNRKQRNTAFRLRPGDQIFLQTAPEVAVDTVVPYEAPLAICYEDEYLLVVNKPAGVASIPDAAKGNDSMANRVKAYLIKTHAESAAIHVVTRLDRDTSGLMLFAKSGFVHSLLDRQLHTDDLSKTYLAVVQGGAGLAEHGWLVLKIGRSQDFYMKRQVTLAGKTSVTEYETLAANPDAALVQVQLHTGRTHQIRVHFAAIGHPLFGDDLYGGPAGMARQALHCAALTFWHPIAKKRLELTAALPPDMLSLVAQEKLQLK</sequence>
<dbReference type="InterPro" id="IPR020103">
    <property type="entry name" value="PsdUridine_synth_cat_dom_sf"/>
</dbReference>
<dbReference type="PROSITE" id="PS01129">
    <property type="entry name" value="PSI_RLU"/>
    <property type="match status" value="1"/>
</dbReference>
<dbReference type="Proteomes" id="UP001597199">
    <property type="component" value="Unassembled WGS sequence"/>
</dbReference>
<dbReference type="InterPro" id="IPR006224">
    <property type="entry name" value="PsdUridine_synth_RluA-like_CS"/>
</dbReference>
<gene>
    <name evidence="5" type="ORF">ACFQ41_03915</name>
</gene>
<proteinExistence type="inferred from homology"/>
<organism evidence="5 6">
    <name type="scientific">Lacticaseibacillus suilingensis</name>
    <dbReference type="NCBI Taxonomy" id="2799577"/>
    <lineage>
        <taxon>Bacteria</taxon>
        <taxon>Bacillati</taxon>
        <taxon>Bacillota</taxon>
        <taxon>Bacilli</taxon>
        <taxon>Lactobacillales</taxon>
        <taxon>Lactobacillaceae</taxon>
        <taxon>Lacticaseibacillus</taxon>
    </lineage>
</organism>
<dbReference type="NCBIfam" id="TIGR00005">
    <property type="entry name" value="rluA_subfam"/>
    <property type="match status" value="1"/>
</dbReference>
<dbReference type="InterPro" id="IPR050188">
    <property type="entry name" value="RluA_PseudoU_synthase"/>
</dbReference>
<dbReference type="PANTHER" id="PTHR21600:SF35">
    <property type="entry name" value="PSEUDOURIDINE SYNTHASE"/>
    <property type="match status" value="1"/>
</dbReference>
<dbReference type="EMBL" id="JBHTOA010000018">
    <property type="protein sequence ID" value="MFD1398446.1"/>
    <property type="molecule type" value="Genomic_DNA"/>
</dbReference>
<dbReference type="EC" id="5.4.99.-" evidence="3"/>
<dbReference type="SUPFAM" id="SSF55120">
    <property type="entry name" value="Pseudouridine synthase"/>
    <property type="match status" value="1"/>
</dbReference>
<feature type="domain" description="Pseudouridine synthase RsuA/RluA-like" evidence="4">
    <location>
        <begin position="85"/>
        <end position="238"/>
    </location>
</feature>
<dbReference type="InterPro" id="IPR006145">
    <property type="entry name" value="PsdUridine_synth_RsuA/RluA"/>
</dbReference>
<evidence type="ECO:0000256" key="3">
    <source>
        <dbReference type="RuleBase" id="RU362028"/>
    </source>
</evidence>
<keyword evidence="6" id="KW-1185">Reference proteome</keyword>
<dbReference type="Gene3D" id="3.30.2350.10">
    <property type="entry name" value="Pseudouridine synthase"/>
    <property type="match status" value="1"/>
</dbReference>
<evidence type="ECO:0000313" key="5">
    <source>
        <dbReference type="EMBL" id="MFD1398446.1"/>
    </source>
</evidence>
<comment type="similarity">
    <text evidence="2 3">Belongs to the pseudouridine synthase RluA family.</text>
</comment>
<evidence type="ECO:0000313" key="6">
    <source>
        <dbReference type="Proteomes" id="UP001597199"/>
    </source>
</evidence>
<evidence type="ECO:0000256" key="1">
    <source>
        <dbReference type="ARBA" id="ARBA00000073"/>
    </source>
</evidence>
<protein>
    <recommendedName>
        <fullName evidence="3">Pseudouridine synthase</fullName>
        <ecNumber evidence="3">5.4.99.-</ecNumber>
    </recommendedName>
</protein>
<evidence type="ECO:0000259" key="4">
    <source>
        <dbReference type="Pfam" id="PF00849"/>
    </source>
</evidence>
<dbReference type="PANTHER" id="PTHR21600">
    <property type="entry name" value="MITOCHONDRIAL RNA PSEUDOURIDINE SYNTHASE"/>
    <property type="match status" value="1"/>
</dbReference>
<reference evidence="6" key="1">
    <citation type="journal article" date="2019" name="Int. J. Syst. Evol. Microbiol.">
        <title>The Global Catalogue of Microorganisms (GCM) 10K type strain sequencing project: providing services to taxonomists for standard genome sequencing and annotation.</title>
        <authorList>
            <consortium name="The Broad Institute Genomics Platform"/>
            <consortium name="The Broad Institute Genome Sequencing Center for Infectious Disease"/>
            <person name="Wu L."/>
            <person name="Ma J."/>
        </authorList>
    </citation>
    <scope>NUCLEOTIDE SEQUENCE [LARGE SCALE GENOMIC DNA]</scope>
    <source>
        <strain evidence="6">CCM 9110</strain>
    </source>
</reference>
<evidence type="ECO:0000256" key="2">
    <source>
        <dbReference type="ARBA" id="ARBA00010876"/>
    </source>
</evidence>
<dbReference type="GO" id="GO:0016853">
    <property type="term" value="F:isomerase activity"/>
    <property type="evidence" value="ECO:0007669"/>
    <property type="project" value="UniProtKB-KW"/>
</dbReference>
<keyword evidence="3 5" id="KW-0413">Isomerase</keyword>
<dbReference type="InterPro" id="IPR006225">
    <property type="entry name" value="PsdUridine_synth_RluC/D"/>
</dbReference>
<dbReference type="Pfam" id="PF00849">
    <property type="entry name" value="PseudoU_synth_2"/>
    <property type="match status" value="1"/>
</dbReference>
<name>A0ABW4BER6_9LACO</name>